<gene>
    <name evidence="1" type="ORF">HMPREF1127_1067</name>
</gene>
<dbReference type="NCBIfam" id="TIGR02681">
    <property type="entry name" value="phage_pRha"/>
    <property type="match status" value="1"/>
</dbReference>
<dbReference type="RefSeq" id="WP_005960430.1">
    <property type="nucleotide sequence ID" value="NZ_ALKK01000011.1"/>
</dbReference>
<accession>A0AAN4ATT4</accession>
<evidence type="ECO:0000313" key="2">
    <source>
        <dbReference type="Proteomes" id="UP000003120"/>
    </source>
</evidence>
<dbReference type="EMBL" id="ALKK01000011">
    <property type="protein sequence ID" value="EJU18818.1"/>
    <property type="molecule type" value="Genomic_DNA"/>
</dbReference>
<sequence length="177" mass="20950">MTYKPELIKKNNVYVVNSRIVAKELGKEHNRVLKDIDKILEKSDLTSLIIPSTYRVPNQRRSYKEYLLTKDCFILYMFNIQGYNDFKIAYIREFNRMENLLKQQTLPLENKVRIEDMTFEQTMRTVKGIMNNLKSRLVHERDILNMQISELDKTGLTDNIYTVKAKGKTYTVQDLGD</sequence>
<comment type="caution">
    <text evidence="1">The sequence shown here is derived from an EMBL/GenBank/DDBJ whole genome shotgun (WGS) entry which is preliminary data.</text>
</comment>
<reference evidence="1 2" key="1">
    <citation type="submission" date="2012-07" db="EMBL/GenBank/DDBJ databases">
        <authorList>
            <person name="Durkin A.S."/>
            <person name="McCorrison J."/>
            <person name="Torralba M."/>
            <person name="Gillis M."/>
            <person name="Methe B."/>
            <person name="Sutton G."/>
            <person name="Nelson K.E."/>
        </authorList>
    </citation>
    <scope>NUCLEOTIDE SEQUENCE [LARGE SCALE GENOMIC DNA]</scope>
    <source>
        <strain evidence="1 2">Fnf 1007</strain>
    </source>
</reference>
<dbReference type="AlphaFoldDB" id="A0AAN4ATT4"/>
<dbReference type="GeneID" id="75075245"/>
<name>A0AAN4ATT4_9FUSO</name>
<dbReference type="Proteomes" id="UP000003120">
    <property type="component" value="Unassembled WGS sequence"/>
</dbReference>
<proteinExistence type="predicted"/>
<protein>
    <submittedName>
        <fullName evidence="1">Phage regulatory protein, Rha family</fullName>
    </submittedName>
</protein>
<evidence type="ECO:0000313" key="1">
    <source>
        <dbReference type="EMBL" id="EJU18818.1"/>
    </source>
</evidence>
<dbReference type="Pfam" id="PF09669">
    <property type="entry name" value="Phage_pRha"/>
    <property type="match status" value="1"/>
</dbReference>
<organism evidence="1 2">
    <name type="scientific">Fusobacterium necrophorum subsp. funduliforme Fnf 1007</name>
    <dbReference type="NCBI Taxonomy" id="1161424"/>
    <lineage>
        <taxon>Bacteria</taxon>
        <taxon>Fusobacteriati</taxon>
        <taxon>Fusobacteriota</taxon>
        <taxon>Fusobacteriia</taxon>
        <taxon>Fusobacteriales</taxon>
        <taxon>Fusobacteriaceae</taxon>
        <taxon>Fusobacterium</taxon>
    </lineage>
</organism>
<dbReference type="InterPro" id="IPR014054">
    <property type="entry name" value="Phage_regulatory_Rha"/>
</dbReference>